<evidence type="ECO:0000313" key="2">
    <source>
        <dbReference type="EMBL" id="XBS52642.1"/>
    </source>
</evidence>
<sequence>MDKSAVTKVCVDDFAFRKRYTYGTVMVDLETHRIIDIIDSRETKQVEDWLKSYPNLVVISRDGAQTYSSASTNSHPDALQISDRFHLLKNLSDAVQKYMYRLFPSRLVISATSQNAEMQALYDTRNRTERIHFAHKKRQEGYMTDDIALLLHSLSSTIRKYLAIPKDKIPEAKENARERQHIRQMQNKQQAIEEVRTLYAQGNAIDKITYLTGHTTLTVKNYLKKDCPLSNGHYDCRRPGKLAPYEQTVIEMRSNGITYDKIHEHICKNGYTGTVASLRMFMQKERTHLKNVSKNENEPVEYIPRKFFCQLIYRELERVKGLTLKQYEAAIKRYPVLGKIYWLLREFHRIIFSRQSKELDSWITKAKQLEIDEVDTYINGLKYDITAVKNGIDFEYNNGLAEGSVNKIKLIKRIMYGRNSFLLLKAKLLLNEYYYQIN</sequence>
<dbReference type="RefSeq" id="WP_349944236.1">
    <property type="nucleotide sequence ID" value="NZ_CP157940.1"/>
</dbReference>
<dbReference type="Pfam" id="PF01610">
    <property type="entry name" value="DDE_Tnp_ISL3"/>
    <property type="match status" value="2"/>
</dbReference>
<feature type="domain" description="Transposase IS204/IS1001/IS1096/IS1165 DDE" evidence="1">
    <location>
        <begin position="9"/>
        <end position="106"/>
    </location>
</feature>
<proteinExistence type="predicted"/>
<name>A0AAU7PJU9_9FIRM</name>
<dbReference type="InterPro" id="IPR047951">
    <property type="entry name" value="Transpos_ISL3"/>
</dbReference>
<dbReference type="InterPro" id="IPR002560">
    <property type="entry name" value="Transposase_DDE"/>
</dbReference>
<dbReference type="EMBL" id="CP157940">
    <property type="protein sequence ID" value="XBS52642.1"/>
    <property type="molecule type" value="Genomic_DNA"/>
</dbReference>
<feature type="domain" description="Transposase IS204/IS1001/IS1096/IS1165 DDE" evidence="1">
    <location>
        <begin position="313"/>
        <end position="425"/>
    </location>
</feature>
<organism evidence="2">
    <name type="scientific">Lacrimispora sp. BS-2</name>
    <dbReference type="NCBI Taxonomy" id="3151850"/>
    <lineage>
        <taxon>Bacteria</taxon>
        <taxon>Bacillati</taxon>
        <taxon>Bacillota</taxon>
        <taxon>Clostridia</taxon>
        <taxon>Lachnospirales</taxon>
        <taxon>Lachnospiraceae</taxon>
        <taxon>Lacrimispora</taxon>
    </lineage>
</organism>
<dbReference type="AlphaFoldDB" id="A0AAU7PJU9"/>
<dbReference type="PANTHER" id="PTHR33498:SF1">
    <property type="entry name" value="TRANSPOSASE FOR INSERTION SEQUENCE ELEMENT IS1557"/>
    <property type="match status" value="1"/>
</dbReference>
<evidence type="ECO:0000259" key="1">
    <source>
        <dbReference type="Pfam" id="PF01610"/>
    </source>
</evidence>
<reference evidence="2" key="1">
    <citation type="submission" date="2024-06" db="EMBL/GenBank/DDBJ databases">
        <title>Lacrimispora cavernae sp. nov., a novel anaerobe isolated from bat guano pile inside a cave.</title>
        <authorList>
            <person name="Miller S.L."/>
            <person name="Lu N."/>
            <person name="King J."/>
            <person name="Sankaranarayanan K."/>
            <person name="Lawson P.A."/>
        </authorList>
    </citation>
    <scope>NUCLEOTIDE SEQUENCE</scope>
    <source>
        <strain evidence="2">BS-2</strain>
    </source>
</reference>
<protein>
    <submittedName>
        <fullName evidence="2">Transposase</fullName>
    </submittedName>
</protein>
<accession>A0AAU7PJU9</accession>
<dbReference type="PANTHER" id="PTHR33498">
    <property type="entry name" value="TRANSPOSASE FOR INSERTION SEQUENCE ELEMENT IS1557"/>
    <property type="match status" value="1"/>
</dbReference>
<gene>
    <name evidence="2" type="ORF">ABFV83_12415</name>
</gene>